<accession>A0ABR7YY66</accession>
<feature type="domain" description="ABC transmembrane type-1" evidence="9">
    <location>
        <begin position="111"/>
        <end position="307"/>
    </location>
</feature>
<evidence type="ECO:0000313" key="11">
    <source>
        <dbReference type="Proteomes" id="UP000805841"/>
    </source>
</evidence>
<dbReference type="InterPro" id="IPR000515">
    <property type="entry name" value="MetI-like"/>
</dbReference>
<comment type="caution">
    <text evidence="10">The sequence shown here is derived from an EMBL/GenBank/DDBJ whole genome shotgun (WGS) entry which is preliminary data.</text>
</comment>
<feature type="transmembrane region" description="Helical" evidence="8">
    <location>
        <begin position="115"/>
        <end position="135"/>
    </location>
</feature>
<evidence type="ECO:0000256" key="6">
    <source>
        <dbReference type="ARBA" id="ARBA00023136"/>
    </source>
</evidence>
<dbReference type="PROSITE" id="PS50928">
    <property type="entry name" value="ABC_TM1"/>
    <property type="match status" value="1"/>
</dbReference>
<dbReference type="Proteomes" id="UP000805841">
    <property type="component" value="Unassembled WGS sequence"/>
</dbReference>
<feature type="transmembrane region" description="Helical" evidence="8">
    <location>
        <begin position="20"/>
        <end position="41"/>
    </location>
</feature>
<name>A0ABR7YY66_9PSED</name>
<dbReference type="RefSeq" id="WP_190418140.1">
    <property type="nucleotide sequence ID" value="NZ_JAAOCA010000005.1"/>
</dbReference>
<gene>
    <name evidence="10" type="ORF">HAQ05_05285</name>
</gene>
<evidence type="ECO:0000256" key="7">
    <source>
        <dbReference type="ARBA" id="ARBA00024202"/>
    </source>
</evidence>
<dbReference type="Pfam" id="PF00528">
    <property type="entry name" value="BPD_transp_1"/>
    <property type="match status" value="1"/>
</dbReference>
<dbReference type="CDD" id="cd06261">
    <property type="entry name" value="TM_PBP2"/>
    <property type="match status" value="1"/>
</dbReference>
<keyword evidence="6 8" id="KW-0472">Membrane</keyword>
<keyword evidence="3" id="KW-1003">Cell membrane</keyword>
<dbReference type="Gene3D" id="1.10.3720.10">
    <property type="entry name" value="MetI-like"/>
    <property type="match status" value="1"/>
</dbReference>
<evidence type="ECO:0000256" key="5">
    <source>
        <dbReference type="ARBA" id="ARBA00022989"/>
    </source>
</evidence>
<dbReference type="InterPro" id="IPR045621">
    <property type="entry name" value="BPD_transp_1_N"/>
</dbReference>
<evidence type="ECO:0000256" key="2">
    <source>
        <dbReference type="ARBA" id="ARBA00022448"/>
    </source>
</evidence>
<dbReference type="Pfam" id="PF19300">
    <property type="entry name" value="BPD_transp_1_N"/>
    <property type="match status" value="1"/>
</dbReference>
<evidence type="ECO:0000313" key="10">
    <source>
        <dbReference type="EMBL" id="MBD1598124.1"/>
    </source>
</evidence>
<feature type="transmembrane region" description="Helical" evidence="8">
    <location>
        <begin position="249"/>
        <end position="268"/>
    </location>
</feature>
<feature type="transmembrane region" description="Helical" evidence="8">
    <location>
        <begin position="155"/>
        <end position="176"/>
    </location>
</feature>
<proteinExistence type="inferred from homology"/>
<comment type="similarity">
    <text evidence="7">Belongs to the binding-protein-dependent transport system permease family. OppBC subfamily.</text>
</comment>
<sequence length="323" mass="34818">MNLIITMGIRKLWRVTCSVAPRALGAFLVLWMIATLTFFALRQMPGDPALAIFGGIGNPTTESLAMITQELGLDKPLIVQYAVYLGKLLHGDLGVSYSQHLPVTKVLADQSGATLQLMVCAILLAWSLVLTWTVLTAGRRSWISTLGSFVETMAAALPQFWLAIILVSVFAFGMHLFPPTGSNGIRTLILPSLALAIPLAGFIGQVTRESLEVVLEEPFVLSARARGLSDLAVRYRHALRHSVLPGISLSAWAIGSLVSGAVVAELIFSREGLGRQLFQAVQKQDMPLTVGITLVVSVGYIAANFLSDVVYRLVDPRISRGAP</sequence>
<evidence type="ECO:0000259" key="9">
    <source>
        <dbReference type="PROSITE" id="PS50928"/>
    </source>
</evidence>
<evidence type="ECO:0000256" key="1">
    <source>
        <dbReference type="ARBA" id="ARBA00004651"/>
    </source>
</evidence>
<evidence type="ECO:0000256" key="4">
    <source>
        <dbReference type="ARBA" id="ARBA00022692"/>
    </source>
</evidence>
<feature type="transmembrane region" description="Helical" evidence="8">
    <location>
        <begin position="288"/>
        <end position="306"/>
    </location>
</feature>
<keyword evidence="5 8" id="KW-1133">Transmembrane helix</keyword>
<dbReference type="PANTHER" id="PTHR43163:SF6">
    <property type="entry name" value="DIPEPTIDE TRANSPORT SYSTEM PERMEASE PROTEIN DPPB-RELATED"/>
    <property type="match status" value="1"/>
</dbReference>
<keyword evidence="4 8" id="KW-0812">Transmembrane</keyword>
<keyword evidence="2 8" id="KW-0813">Transport</keyword>
<dbReference type="InterPro" id="IPR035906">
    <property type="entry name" value="MetI-like_sf"/>
</dbReference>
<reference evidence="10 11" key="1">
    <citation type="journal article" date="2020" name="Insects">
        <title>Bacteria Belonging to Pseudomonas typographi sp. nov. from the Bark Beetle Ips typographus Have Genomic Potential to Aid in the Host Ecology.</title>
        <authorList>
            <person name="Peral-Aranega E."/>
            <person name="Saati-Santamaria Z."/>
            <person name="Kolarik M."/>
            <person name="Rivas R."/>
            <person name="Garcia-Fraile P."/>
        </authorList>
    </citation>
    <scope>NUCLEOTIDE SEQUENCE [LARGE SCALE GENOMIC DNA]</scope>
    <source>
        <strain evidence="10 11">CA3A</strain>
    </source>
</reference>
<evidence type="ECO:0000256" key="8">
    <source>
        <dbReference type="RuleBase" id="RU363032"/>
    </source>
</evidence>
<protein>
    <submittedName>
        <fullName evidence="10">ABC transporter permease</fullName>
    </submittedName>
</protein>
<dbReference type="EMBL" id="JAAOCA010000005">
    <property type="protein sequence ID" value="MBD1598124.1"/>
    <property type="molecule type" value="Genomic_DNA"/>
</dbReference>
<keyword evidence="11" id="KW-1185">Reference proteome</keyword>
<comment type="subcellular location">
    <subcellularLocation>
        <location evidence="1 8">Cell membrane</location>
        <topology evidence="1 8">Multi-pass membrane protein</topology>
    </subcellularLocation>
</comment>
<evidence type="ECO:0000256" key="3">
    <source>
        <dbReference type="ARBA" id="ARBA00022475"/>
    </source>
</evidence>
<dbReference type="SUPFAM" id="SSF161098">
    <property type="entry name" value="MetI-like"/>
    <property type="match status" value="1"/>
</dbReference>
<organism evidence="10 11">
    <name type="scientific">Pseudomonas typographi</name>
    <dbReference type="NCBI Taxonomy" id="2715964"/>
    <lineage>
        <taxon>Bacteria</taxon>
        <taxon>Pseudomonadati</taxon>
        <taxon>Pseudomonadota</taxon>
        <taxon>Gammaproteobacteria</taxon>
        <taxon>Pseudomonadales</taxon>
        <taxon>Pseudomonadaceae</taxon>
        <taxon>Pseudomonas</taxon>
    </lineage>
</organism>
<dbReference type="PANTHER" id="PTHR43163">
    <property type="entry name" value="DIPEPTIDE TRANSPORT SYSTEM PERMEASE PROTEIN DPPB-RELATED"/>
    <property type="match status" value="1"/>
</dbReference>
<feature type="transmembrane region" description="Helical" evidence="8">
    <location>
        <begin position="188"/>
        <end position="207"/>
    </location>
</feature>